<evidence type="ECO:0000256" key="1">
    <source>
        <dbReference type="PROSITE-ProRule" id="PRU00047"/>
    </source>
</evidence>
<protein>
    <recommendedName>
        <fullName evidence="3">CCHC-type domain-containing protein</fullName>
    </recommendedName>
</protein>
<dbReference type="SUPFAM" id="SSF56672">
    <property type="entry name" value="DNA/RNA polymerases"/>
    <property type="match status" value="1"/>
</dbReference>
<dbReference type="AlphaFoldDB" id="A0A6L2LCP3"/>
<feature type="region of interest" description="Disordered" evidence="2">
    <location>
        <begin position="644"/>
        <end position="665"/>
    </location>
</feature>
<feature type="domain" description="CCHC-type" evidence="3">
    <location>
        <begin position="143"/>
        <end position="156"/>
    </location>
</feature>
<dbReference type="GO" id="GO:0008270">
    <property type="term" value="F:zinc ion binding"/>
    <property type="evidence" value="ECO:0007669"/>
    <property type="project" value="UniProtKB-KW"/>
</dbReference>
<dbReference type="EMBL" id="BKCJ010004083">
    <property type="protein sequence ID" value="GEU58919.1"/>
    <property type="molecule type" value="Genomic_DNA"/>
</dbReference>
<dbReference type="Pfam" id="PF08284">
    <property type="entry name" value="RVP_2"/>
    <property type="match status" value="2"/>
</dbReference>
<gene>
    <name evidence="4" type="ORF">Tci_030897</name>
</gene>
<keyword evidence="1" id="KW-0862">Zinc</keyword>
<feature type="region of interest" description="Disordered" evidence="2">
    <location>
        <begin position="80"/>
        <end position="102"/>
    </location>
</feature>
<evidence type="ECO:0000259" key="3">
    <source>
        <dbReference type="PROSITE" id="PS50158"/>
    </source>
</evidence>
<keyword evidence="1" id="KW-0863">Zinc-finger</keyword>
<evidence type="ECO:0000313" key="4">
    <source>
        <dbReference type="EMBL" id="GEU58919.1"/>
    </source>
</evidence>
<dbReference type="GO" id="GO:0003676">
    <property type="term" value="F:nucleic acid binding"/>
    <property type="evidence" value="ECO:0007669"/>
    <property type="project" value="InterPro"/>
</dbReference>
<proteinExistence type="predicted"/>
<dbReference type="PANTHER" id="PTHR15503:SF45">
    <property type="entry name" value="RNA-DIRECTED DNA POLYMERASE HOMOLOG"/>
    <property type="match status" value="1"/>
</dbReference>
<dbReference type="InterPro" id="IPR001878">
    <property type="entry name" value="Znf_CCHC"/>
</dbReference>
<keyword evidence="1" id="KW-0479">Metal-binding</keyword>
<dbReference type="PROSITE" id="PS50158">
    <property type="entry name" value="ZF_CCHC"/>
    <property type="match status" value="1"/>
</dbReference>
<accession>A0A6L2LCP3</accession>
<organism evidence="4">
    <name type="scientific">Tanacetum cinerariifolium</name>
    <name type="common">Dalmatian daisy</name>
    <name type="synonym">Chrysanthemum cinerariifolium</name>
    <dbReference type="NCBI Taxonomy" id="118510"/>
    <lineage>
        <taxon>Eukaryota</taxon>
        <taxon>Viridiplantae</taxon>
        <taxon>Streptophyta</taxon>
        <taxon>Embryophyta</taxon>
        <taxon>Tracheophyta</taxon>
        <taxon>Spermatophyta</taxon>
        <taxon>Magnoliopsida</taxon>
        <taxon>eudicotyledons</taxon>
        <taxon>Gunneridae</taxon>
        <taxon>Pentapetalae</taxon>
        <taxon>asterids</taxon>
        <taxon>campanulids</taxon>
        <taxon>Asterales</taxon>
        <taxon>Asteraceae</taxon>
        <taxon>Asteroideae</taxon>
        <taxon>Anthemideae</taxon>
        <taxon>Anthemidinae</taxon>
        <taxon>Tanacetum</taxon>
    </lineage>
</organism>
<sequence length="883" mass="99247">MVGSDIDGYTARFHELARLMPYMVTPESQRVNRYIQSLAPEIKPHVTSSEPATIYGAVSMANRLTTDGIKDILFKKKKNDGNKRRLNDQKMNRGRDDRNKRQRTGWNFALTVLEQGQGKRQYAGQHPKCAKCNFHHSGNCPVCHRCNQVGHFTRYCMGRAFNKRPRPTFFECGYPNHFRRNCLRMNRATTSGGNCLNLVLEIKGNTNQGNSKNRAQGRAFGLGVAEALHDMSVVTGTFSLNDHFAIFLFDSGVDYSFISSKFLPSINMKPSVISPSGAHYGYNCPSKVPIIFDPKPCHNQTVDEIPQTLPSFDPTYYSEDGNSFTYDSKSNIIDDSPNVFDPPSQPPLYSCEFCGNDARYGHYCTPQIPVCYDDDDDEDYTIAITPILSIEEPDNSLSMGDEHLDTIPAMESNEFIKSSVENLVLIPSESKGIPDDMCDVPFHDNSPPLDASPPDSELVGLEVMEIVIPEVGGIDDDILLTIKDDILREKLLNINLLIEISSGSTTTRSDISLPDYDVFYEDHVKEISSGSITTHSDSSLYDSFIFDLSINPFPPADRSDFYEFADELAHIISPSEYDCFCFKNEPNSGDFTIDVVEDIFPTREPRVQGHNVLPTLQLNLDFILSSESLFAYVVKDIKEKDKIKAKTGQNQEQTGSVEKPKVKPDKVEAAKSKKSKEMKIEGLNVKPFPFILQASFSSFNSVFHIPPRWDTTQDESPSYEIEIASGVIAETFKIIRGCRFELEGRTFIIDLIPFGYGSFNVVIGLDWLSKLRAKIVCYEKIIQNPLSNGDILEVHGERPKGKLKQLKTIKVNLPKLKDIHVVREFPGVFSEDLSGLPPFRDVEFYIDLIPGAVPVAKLPYCLAPMEMQELSNQLKELQEKGFI</sequence>
<evidence type="ECO:0000256" key="2">
    <source>
        <dbReference type="SAM" id="MobiDB-lite"/>
    </source>
</evidence>
<dbReference type="InterPro" id="IPR043502">
    <property type="entry name" value="DNA/RNA_pol_sf"/>
</dbReference>
<feature type="compositionally biased region" description="Polar residues" evidence="2">
    <location>
        <begin position="647"/>
        <end position="656"/>
    </location>
</feature>
<feature type="compositionally biased region" description="Basic and acidic residues" evidence="2">
    <location>
        <begin position="80"/>
        <end position="99"/>
    </location>
</feature>
<dbReference type="Gene3D" id="4.10.60.10">
    <property type="entry name" value="Zinc finger, CCHC-type"/>
    <property type="match status" value="1"/>
</dbReference>
<dbReference type="PANTHER" id="PTHR15503">
    <property type="entry name" value="LDOC1 RELATED"/>
    <property type="match status" value="1"/>
</dbReference>
<name>A0A6L2LCP3_TANCI</name>
<reference evidence="4" key="1">
    <citation type="journal article" date="2019" name="Sci. Rep.">
        <title>Draft genome of Tanacetum cinerariifolium, the natural source of mosquito coil.</title>
        <authorList>
            <person name="Yamashiro T."/>
            <person name="Shiraishi A."/>
            <person name="Satake H."/>
            <person name="Nakayama K."/>
        </authorList>
    </citation>
    <scope>NUCLEOTIDE SEQUENCE</scope>
</reference>
<dbReference type="InterPro" id="IPR032567">
    <property type="entry name" value="RTL1-rel"/>
</dbReference>
<comment type="caution">
    <text evidence="4">The sequence shown here is derived from an EMBL/GenBank/DDBJ whole genome shotgun (WGS) entry which is preliminary data.</text>
</comment>